<dbReference type="Proteomes" id="UP000219281">
    <property type="component" value="Unassembled WGS sequence"/>
</dbReference>
<dbReference type="GO" id="GO:0016301">
    <property type="term" value="F:kinase activity"/>
    <property type="evidence" value="ECO:0007669"/>
    <property type="project" value="InterPro"/>
</dbReference>
<gene>
    <name evidence="4" type="ORF">SAMN06297358_3186</name>
</gene>
<feature type="domain" description="Zeta toxin" evidence="3">
    <location>
        <begin position="111"/>
        <end position="186"/>
    </location>
</feature>
<evidence type="ECO:0000259" key="3">
    <source>
        <dbReference type="Pfam" id="PF06414"/>
    </source>
</evidence>
<dbReference type="GO" id="GO:0005524">
    <property type="term" value="F:ATP binding"/>
    <property type="evidence" value="ECO:0007669"/>
    <property type="project" value="UniProtKB-KW"/>
</dbReference>
<accession>A0A286AA58</accession>
<name>A0A286AA58_9SPHI</name>
<dbReference type="InterPro" id="IPR027417">
    <property type="entry name" value="P-loop_NTPase"/>
</dbReference>
<evidence type="ECO:0000256" key="2">
    <source>
        <dbReference type="ARBA" id="ARBA00022840"/>
    </source>
</evidence>
<dbReference type="Pfam" id="PF06414">
    <property type="entry name" value="Zeta_toxin"/>
    <property type="match status" value="1"/>
</dbReference>
<dbReference type="SUPFAM" id="SSF52540">
    <property type="entry name" value="P-loop containing nucleoside triphosphate hydrolases"/>
    <property type="match status" value="1"/>
</dbReference>
<keyword evidence="5" id="KW-1185">Reference proteome</keyword>
<organism evidence="4 5">
    <name type="scientific">Pedobacter xixiisoli</name>
    <dbReference type="NCBI Taxonomy" id="1476464"/>
    <lineage>
        <taxon>Bacteria</taxon>
        <taxon>Pseudomonadati</taxon>
        <taxon>Bacteroidota</taxon>
        <taxon>Sphingobacteriia</taxon>
        <taxon>Sphingobacteriales</taxon>
        <taxon>Sphingobacteriaceae</taxon>
        <taxon>Pedobacter</taxon>
    </lineage>
</organism>
<dbReference type="PANTHER" id="PTHR39206:SF1">
    <property type="entry name" value="SLL8004 PROTEIN"/>
    <property type="match status" value="1"/>
</dbReference>
<dbReference type="RefSeq" id="WP_097132989.1">
    <property type="nucleotide sequence ID" value="NZ_OCMT01000003.1"/>
</dbReference>
<keyword evidence="1" id="KW-0547">Nucleotide-binding</keyword>
<evidence type="ECO:0000256" key="1">
    <source>
        <dbReference type="ARBA" id="ARBA00022741"/>
    </source>
</evidence>
<dbReference type="Gene3D" id="3.40.50.300">
    <property type="entry name" value="P-loop containing nucleotide triphosphate hydrolases"/>
    <property type="match status" value="1"/>
</dbReference>
<sequence length="249" mass="28807">MPSSPKLRIFAGPNGSGKTTLFESIKSVYFSTQLFINADLLEEQFKKTKFINFSEFNLEVNVQEFDDFCSSSGLYLKAGFNTQTWGLFVRENVLVGHYEDTHTVYNSYHFAILADFIRTALIENKQSYSFETVFSHPSKLDLIDFAHRNGYKVYLYFIGTETPKMNLERVKDRVVKGGHFVDDAKIEQRYFLTMDLLLAMIKKVNETYLWDNSGQRHQFVGTIKSGTAEFKNLTVPAWIDTYILKKINN</sequence>
<dbReference type="AlphaFoldDB" id="A0A286AA58"/>
<dbReference type="EMBL" id="OCMT01000003">
    <property type="protein sequence ID" value="SOD18788.1"/>
    <property type="molecule type" value="Genomic_DNA"/>
</dbReference>
<evidence type="ECO:0000313" key="5">
    <source>
        <dbReference type="Proteomes" id="UP000219281"/>
    </source>
</evidence>
<dbReference type="OrthoDB" id="9791543at2"/>
<reference evidence="5" key="1">
    <citation type="submission" date="2017-09" db="EMBL/GenBank/DDBJ databases">
        <authorList>
            <person name="Varghese N."/>
            <person name="Submissions S."/>
        </authorList>
    </citation>
    <scope>NUCLEOTIDE SEQUENCE [LARGE SCALE GENOMIC DNA]</scope>
    <source>
        <strain evidence="5">CGMCC 1.12803</strain>
    </source>
</reference>
<protein>
    <submittedName>
        <fullName evidence="4">Predicted ABC-type ATPase</fullName>
    </submittedName>
</protein>
<keyword evidence="2" id="KW-0067">ATP-binding</keyword>
<dbReference type="InterPro" id="IPR010488">
    <property type="entry name" value="Zeta_toxin_domain"/>
</dbReference>
<evidence type="ECO:0000313" key="4">
    <source>
        <dbReference type="EMBL" id="SOD18788.1"/>
    </source>
</evidence>
<dbReference type="PANTHER" id="PTHR39206">
    <property type="entry name" value="SLL8004 PROTEIN"/>
    <property type="match status" value="1"/>
</dbReference>
<proteinExistence type="predicted"/>